<organism evidence="3 4">
    <name type="scientific">Leptospira gomenensis</name>
    <dbReference type="NCBI Taxonomy" id="2484974"/>
    <lineage>
        <taxon>Bacteria</taxon>
        <taxon>Pseudomonadati</taxon>
        <taxon>Spirochaetota</taxon>
        <taxon>Spirochaetia</taxon>
        <taxon>Leptospirales</taxon>
        <taxon>Leptospiraceae</taxon>
        <taxon>Leptospira</taxon>
    </lineage>
</organism>
<comment type="caution">
    <text evidence="3">The sequence shown here is derived from an EMBL/GenBank/DDBJ whole genome shotgun (WGS) entry which is preliminary data.</text>
</comment>
<feature type="transmembrane region" description="Helical" evidence="1">
    <location>
        <begin position="319"/>
        <end position="340"/>
    </location>
</feature>
<name>A0A5F1Y987_9LEPT</name>
<evidence type="ECO:0000313" key="4">
    <source>
        <dbReference type="Proteomes" id="UP000298277"/>
    </source>
</evidence>
<dbReference type="GO" id="GO:0016020">
    <property type="term" value="C:membrane"/>
    <property type="evidence" value="ECO:0007669"/>
    <property type="project" value="TreeGrafter"/>
</dbReference>
<dbReference type="GO" id="GO:0000271">
    <property type="term" value="P:polysaccharide biosynthetic process"/>
    <property type="evidence" value="ECO:0007669"/>
    <property type="project" value="TreeGrafter"/>
</dbReference>
<dbReference type="RefSeq" id="WP_135594272.1">
    <property type="nucleotide sequence ID" value="NZ_RQEZ01000116.1"/>
</dbReference>
<dbReference type="OrthoDB" id="9796461at2"/>
<dbReference type="Proteomes" id="UP000298277">
    <property type="component" value="Unassembled WGS sequence"/>
</dbReference>
<feature type="domain" description="Acyltransferase 3" evidence="2">
    <location>
        <begin position="17"/>
        <end position="371"/>
    </location>
</feature>
<keyword evidence="1" id="KW-1133">Transmembrane helix</keyword>
<gene>
    <name evidence="3" type="ORF">EHQ17_11890</name>
</gene>
<protein>
    <submittedName>
        <fullName evidence="3">Acyltransferase</fullName>
    </submittedName>
</protein>
<dbReference type="InterPro" id="IPR002656">
    <property type="entry name" value="Acyl_transf_3_dom"/>
</dbReference>
<evidence type="ECO:0000256" key="1">
    <source>
        <dbReference type="SAM" id="Phobius"/>
    </source>
</evidence>
<feature type="transmembrane region" description="Helical" evidence="1">
    <location>
        <begin position="280"/>
        <end position="298"/>
    </location>
</feature>
<feature type="transmembrane region" description="Helical" evidence="1">
    <location>
        <begin position="193"/>
        <end position="211"/>
    </location>
</feature>
<accession>A0A5F1Y987</accession>
<dbReference type="PANTHER" id="PTHR23028:SF53">
    <property type="entry name" value="ACYL_TRANSF_3 DOMAIN-CONTAINING PROTEIN"/>
    <property type="match status" value="1"/>
</dbReference>
<dbReference type="InterPro" id="IPR050879">
    <property type="entry name" value="Acyltransferase_3"/>
</dbReference>
<feature type="transmembrane region" description="Helical" evidence="1">
    <location>
        <begin position="250"/>
        <end position="268"/>
    </location>
</feature>
<dbReference type="Pfam" id="PF01757">
    <property type="entry name" value="Acyl_transf_3"/>
    <property type="match status" value="1"/>
</dbReference>
<feature type="transmembrane region" description="Helical" evidence="1">
    <location>
        <begin position="352"/>
        <end position="374"/>
    </location>
</feature>
<keyword evidence="1" id="KW-0812">Transmembrane</keyword>
<keyword evidence="3" id="KW-0808">Transferase</keyword>
<dbReference type="AlphaFoldDB" id="A0A5F1Y987"/>
<evidence type="ECO:0000313" key="3">
    <source>
        <dbReference type="EMBL" id="TGK32670.1"/>
    </source>
</evidence>
<keyword evidence="4" id="KW-1185">Reference proteome</keyword>
<sequence>MRDYVFSIFRKREGEIDALNGVRAFALISVFFFHSWGLGGILLRDMNPVYIRFLGNLSSGVDCFFVLSGFLIYGNLFREFKKNGDIRFRDFYAKRSLRIFPAYYFALLIIFIIKNILLYRFTQNPSSADTEWIRMLQNDIDKVWISVFYLSDLIEFQFTNVDWSLSVEEHFYLVCPFLSLYLLKRFGFRGRMIVYGILTLVAFCIRSYMAFRNDPMTNFFFFSKFDGLIAGMASYEIYERFSGTISELSRKLVHLCLIPAAAFVYVIAHSFQKDSLPALILRPNLLSVSFAILLLILFQKKKNLVSVVFSFGGLRPIARISYTIYLWHFFLMPVTISVAYKFIKSGILEVSFTVASCIAFIINFLIAWILYLIVEMPFLKWKDRLFEMEKAKID</sequence>
<evidence type="ECO:0000259" key="2">
    <source>
        <dbReference type="Pfam" id="PF01757"/>
    </source>
</evidence>
<feature type="transmembrane region" description="Helical" evidence="1">
    <location>
        <begin position="21"/>
        <end position="43"/>
    </location>
</feature>
<feature type="transmembrane region" description="Helical" evidence="1">
    <location>
        <begin position="49"/>
        <end position="76"/>
    </location>
</feature>
<reference evidence="3" key="1">
    <citation type="journal article" date="2019" name="PLoS Negl. Trop. Dis.">
        <title>Revisiting the worldwide diversity of Leptospira species in the environment.</title>
        <authorList>
            <person name="Vincent A.T."/>
            <person name="Schiettekatte O."/>
            <person name="Bourhy P."/>
            <person name="Veyrier F.J."/>
            <person name="Picardeau M."/>
        </authorList>
    </citation>
    <scope>NUCLEOTIDE SEQUENCE [LARGE SCALE GENOMIC DNA]</scope>
    <source>
        <strain evidence="3">201800299</strain>
    </source>
</reference>
<keyword evidence="3" id="KW-0012">Acyltransferase</keyword>
<dbReference type="GO" id="GO:0016747">
    <property type="term" value="F:acyltransferase activity, transferring groups other than amino-acyl groups"/>
    <property type="evidence" value="ECO:0007669"/>
    <property type="project" value="InterPro"/>
</dbReference>
<dbReference type="PANTHER" id="PTHR23028">
    <property type="entry name" value="ACETYLTRANSFERASE"/>
    <property type="match status" value="1"/>
</dbReference>
<dbReference type="EMBL" id="RQFA01000048">
    <property type="protein sequence ID" value="TGK32670.1"/>
    <property type="molecule type" value="Genomic_DNA"/>
</dbReference>
<proteinExistence type="predicted"/>
<feature type="transmembrane region" description="Helical" evidence="1">
    <location>
        <begin position="97"/>
        <end position="117"/>
    </location>
</feature>
<keyword evidence="1" id="KW-0472">Membrane</keyword>